<evidence type="ECO:0000256" key="5">
    <source>
        <dbReference type="ARBA" id="ARBA00022989"/>
    </source>
</evidence>
<dbReference type="Gene3D" id="1.10.3720.10">
    <property type="entry name" value="MetI-like"/>
    <property type="match status" value="1"/>
</dbReference>
<evidence type="ECO:0000259" key="8">
    <source>
        <dbReference type="PROSITE" id="PS50928"/>
    </source>
</evidence>
<evidence type="ECO:0000313" key="9">
    <source>
        <dbReference type="EMBL" id="SCB83064.1"/>
    </source>
</evidence>
<organism evidence="9 10">
    <name type="scientific">Weissella bombi</name>
    <dbReference type="NCBI Taxonomy" id="1505725"/>
    <lineage>
        <taxon>Bacteria</taxon>
        <taxon>Bacillati</taxon>
        <taxon>Bacillota</taxon>
        <taxon>Bacilli</taxon>
        <taxon>Lactobacillales</taxon>
        <taxon>Lactobacillaceae</taxon>
        <taxon>Weissella</taxon>
    </lineage>
</organism>
<evidence type="ECO:0000256" key="3">
    <source>
        <dbReference type="ARBA" id="ARBA00022475"/>
    </source>
</evidence>
<evidence type="ECO:0000256" key="4">
    <source>
        <dbReference type="ARBA" id="ARBA00022692"/>
    </source>
</evidence>
<dbReference type="AlphaFoldDB" id="A0A1C3ZL01"/>
<evidence type="ECO:0000313" key="10">
    <source>
        <dbReference type="Proteomes" id="UP000199268"/>
    </source>
</evidence>
<dbReference type="SUPFAM" id="SSF161098">
    <property type="entry name" value="MetI-like"/>
    <property type="match status" value="1"/>
</dbReference>
<gene>
    <name evidence="9" type="ORF">GA0061074_10273</name>
</gene>
<evidence type="ECO:0000256" key="2">
    <source>
        <dbReference type="ARBA" id="ARBA00022448"/>
    </source>
</evidence>
<protein>
    <submittedName>
        <fullName evidence="9">Oligopeptide transport system permease protein</fullName>
    </submittedName>
</protein>
<sequence length="309" mass="34274">MKKYILKRILIAIATLFLITFILFLMEKAMPGSPFNDEKMTHEQVQALYAKYGLDKPVLVQFWNYIKNMMMGDFGVSYSLQVNTPVTQIIAQHFPVSLTIGLLATVVGAICGFVMGIVAALKHNTMIDSLMTGISVLGVSLPNFVVALILSIIFSFQLYLLPAVYSADRPFISIILPIIALSTFTMASAERYARSEMIEIMHSDYIRLADSKGISRRQLVLKHVVRNTLISVITVLAPLMIDLIAGSMVVEKAFAIPGLGTTYISAIQANDYNVVLGITFFYAILFIGIMLFVDILYGIIDPRVRLDKG</sequence>
<reference evidence="10" key="1">
    <citation type="submission" date="2016-08" db="EMBL/GenBank/DDBJ databases">
        <authorList>
            <person name="Varghese N."/>
            <person name="Submissions Spin"/>
        </authorList>
    </citation>
    <scope>NUCLEOTIDE SEQUENCE [LARGE SCALE GENOMIC DNA]</scope>
    <source>
        <strain evidence="10">R-53094</strain>
    </source>
</reference>
<name>A0A1C3ZL01_9LACO</name>
<dbReference type="GO" id="GO:0005886">
    <property type="term" value="C:plasma membrane"/>
    <property type="evidence" value="ECO:0007669"/>
    <property type="project" value="UniProtKB-SubCell"/>
</dbReference>
<dbReference type="InterPro" id="IPR000515">
    <property type="entry name" value="MetI-like"/>
</dbReference>
<dbReference type="Pfam" id="PF19300">
    <property type="entry name" value="BPD_transp_1_N"/>
    <property type="match status" value="1"/>
</dbReference>
<comment type="subcellular location">
    <subcellularLocation>
        <location evidence="1 7">Cell membrane</location>
        <topology evidence="1 7">Multi-pass membrane protein</topology>
    </subcellularLocation>
</comment>
<accession>A0A1C3ZL01</accession>
<keyword evidence="10" id="KW-1185">Reference proteome</keyword>
<keyword evidence="2 7" id="KW-0813">Transport</keyword>
<dbReference type="PANTHER" id="PTHR30465:SF74">
    <property type="entry name" value="OLIGOPEPTIDE TRANSPORT SYSTEM PERMEASE PROTEIN OPPB"/>
    <property type="match status" value="1"/>
</dbReference>
<feature type="transmembrane region" description="Helical" evidence="7">
    <location>
        <begin position="280"/>
        <end position="300"/>
    </location>
</feature>
<comment type="similarity">
    <text evidence="7">Belongs to the binding-protein-dependent transport system permease family.</text>
</comment>
<feature type="transmembrane region" description="Helical" evidence="7">
    <location>
        <begin position="171"/>
        <end position="189"/>
    </location>
</feature>
<dbReference type="Pfam" id="PF00528">
    <property type="entry name" value="BPD_transp_1"/>
    <property type="match status" value="1"/>
</dbReference>
<evidence type="ECO:0000256" key="6">
    <source>
        <dbReference type="ARBA" id="ARBA00023136"/>
    </source>
</evidence>
<dbReference type="GO" id="GO:0055085">
    <property type="term" value="P:transmembrane transport"/>
    <property type="evidence" value="ECO:0007669"/>
    <property type="project" value="InterPro"/>
</dbReference>
<dbReference type="PROSITE" id="PS50928">
    <property type="entry name" value="ABC_TM1"/>
    <property type="match status" value="1"/>
</dbReference>
<keyword evidence="5 7" id="KW-1133">Transmembrane helix</keyword>
<dbReference type="OrthoDB" id="9773683at2"/>
<keyword evidence="6 7" id="KW-0472">Membrane</keyword>
<dbReference type="InterPro" id="IPR035906">
    <property type="entry name" value="MetI-like_sf"/>
</dbReference>
<dbReference type="InterPro" id="IPR045621">
    <property type="entry name" value="BPD_transp_1_N"/>
</dbReference>
<dbReference type="CDD" id="cd06261">
    <property type="entry name" value="TM_PBP2"/>
    <property type="match status" value="1"/>
</dbReference>
<feature type="transmembrane region" description="Helical" evidence="7">
    <location>
        <begin position="9"/>
        <end position="26"/>
    </location>
</feature>
<keyword evidence="3" id="KW-1003">Cell membrane</keyword>
<dbReference type="Proteomes" id="UP000199268">
    <property type="component" value="Unassembled WGS sequence"/>
</dbReference>
<dbReference type="PANTHER" id="PTHR30465">
    <property type="entry name" value="INNER MEMBRANE ABC TRANSPORTER"/>
    <property type="match status" value="1"/>
</dbReference>
<evidence type="ECO:0000256" key="7">
    <source>
        <dbReference type="RuleBase" id="RU363032"/>
    </source>
</evidence>
<feature type="transmembrane region" description="Helical" evidence="7">
    <location>
        <begin position="224"/>
        <end position="245"/>
    </location>
</feature>
<feature type="domain" description="ABC transmembrane type-1" evidence="8">
    <location>
        <begin position="94"/>
        <end position="297"/>
    </location>
</feature>
<feature type="transmembrane region" description="Helical" evidence="7">
    <location>
        <begin position="133"/>
        <end position="159"/>
    </location>
</feature>
<feature type="transmembrane region" description="Helical" evidence="7">
    <location>
        <begin position="100"/>
        <end position="121"/>
    </location>
</feature>
<dbReference type="RefSeq" id="WP_092461537.1">
    <property type="nucleotide sequence ID" value="NZ_BJEE01000001.1"/>
</dbReference>
<proteinExistence type="inferred from homology"/>
<keyword evidence="4 7" id="KW-0812">Transmembrane</keyword>
<evidence type="ECO:0000256" key="1">
    <source>
        <dbReference type="ARBA" id="ARBA00004651"/>
    </source>
</evidence>
<dbReference type="EMBL" id="FMAO01000002">
    <property type="protein sequence ID" value="SCB83064.1"/>
    <property type="molecule type" value="Genomic_DNA"/>
</dbReference>
<dbReference type="STRING" id="1505725.GA0061074_10273"/>